<dbReference type="Pfam" id="PF04082">
    <property type="entry name" value="Fungal_trans"/>
    <property type="match status" value="1"/>
</dbReference>
<keyword evidence="2" id="KW-0539">Nucleus</keyword>
<dbReference type="InterPro" id="IPR050987">
    <property type="entry name" value="AtrR-like"/>
</dbReference>
<feature type="region of interest" description="Disordered" evidence="3">
    <location>
        <begin position="684"/>
        <end position="761"/>
    </location>
</feature>
<dbReference type="SUPFAM" id="SSF57701">
    <property type="entry name" value="Zn2/Cys6 DNA-binding domain"/>
    <property type="match status" value="1"/>
</dbReference>
<accession>A0A8H7KJL0</accession>
<dbReference type="Proteomes" id="UP000629468">
    <property type="component" value="Unassembled WGS sequence"/>
</dbReference>
<name>A0A8H7KJL0_AGABI</name>
<dbReference type="PROSITE" id="PS00463">
    <property type="entry name" value="ZN2_CY6_FUNGAL_1"/>
    <property type="match status" value="1"/>
</dbReference>
<proteinExistence type="predicted"/>
<dbReference type="AlphaFoldDB" id="A0A8H7KJL0"/>
<gene>
    <name evidence="5" type="ORF">Agabi119p4_1704</name>
</gene>
<evidence type="ECO:0000256" key="1">
    <source>
        <dbReference type="ARBA" id="ARBA00022723"/>
    </source>
</evidence>
<feature type="compositionally biased region" description="Polar residues" evidence="3">
    <location>
        <begin position="699"/>
        <end position="708"/>
    </location>
</feature>
<evidence type="ECO:0000256" key="3">
    <source>
        <dbReference type="SAM" id="MobiDB-lite"/>
    </source>
</evidence>
<dbReference type="Pfam" id="PF00172">
    <property type="entry name" value="Zn_clus"/>
    <property type="match status" value="1"/>
</dbReference>
<feature type="compositionally biased region" description="Low complexity" evidence="3">
    <location>
        <begin position="101"/>
        <end position="115"/>
    </location>
</feature>
<feature type="domain" description="Zn(2)-C6 fungal-type" evidence="4">
    <location>
        <begin position="26"/>
        <end position="59"/>
    </location>
</feature>
<keyword evidence="1" id="KW-0479">Metal-binding</keyword>
<evidence type="ECO:0000259" key="4">
    <source>
        <dbReference type="PROSITE" id="PS50048"/>
    </source>
</evidence>
<dbReference type="InterPro" id="IPR007219">
    <property type="entry name" value="XnlR_reg_dom"/>
</dbReference>
<dbReference type="EMBL" id="JABXXO010000003">
    <property type="protein sequence ID" value="KAF7782328.1"/>
    <property type="molecule type" value="Genomic_DNA"/>
</dbReference>
<evidence type="ECO:0000256" key="2">
    <source>
        <dbReference type="ARBA" id="ARBA00023242"/>
    </source>
</evidence>
<dbReference type="PANTHER" id="PTHR46910">
    <property type="entry name" value="TRANSCRIPTION FACTOR PDR1"/>
    <property type="match status" value="1"/>
</dbReference>
<feature type="region of interest" description="Disordered" evidence="3">
    <location>
        <begin position="98"/>
        <end position="150"/>
    </location>
</feature>
<sequence>MGSDGEQSTENFQPHEHVKRRRLHGACDICRRRKIKCNSAEMPNRICSNCITDKLECTHNIPRHTSKKEAEKGYIHALEERLSKMEELLHNIRPEMDMEQSLSPENSPSPSQSRSTPRHKPDLPYPTPQSVASSAAVSSPPRLGENDSSEEDDLAYIGLAEQLGQLSIDIAGGRFFGNSSALMLLQQAHSVKEEATGQGIPLVKNLRRRLFWDLRPWETEYVDSHNLSFEFPEKPLLDQLVSLFFERLNIYFPLLHRPTFERDLNNHLHLHDVGFAQVVLMVCALSSRHTNDPSVFLPNDMTSLSGGFKYFRQTCVFRNKLLDRPSLFDLQYLCLVILYLITSLPQAGWNLIGIALRLAQERGLHRRRGEGSGPTAVSELWGRCFWVLIMLDRLTSSLIGRPCAMHDEDFDADLPVECDDEYWECADPGQNWNQPPGKPSKISAFNTHLRLCEILSFALRTLYSTKKSKLLTGLIGNQWEQHVVAELDSAMNNWKDSLLDHLRWNPHQENTTFLHQSAWLHTMFYYIQIQIHRPFIQKASPLSFPSLAICTNAARACSHIVDAKGPGWIYQAPSVIISTFASGIILSLHLYGGRRAGLKTDWEKEIKDIQRCINALHAVETSWHLAGKFFDVLTDLVAIQDGSMTFATKFVSDKRSRDADEQIQPLRATPAASTVSYMPQKIWSERESRPPPVIPTEDAASTLTSQTHKSPEYIGTSSYPSSSVTAPHIPNIPQSMTRNFGGDSDQPSLTHPPSSAEPGQGWDLSNLLLAQMNFGMVSQAPSSIQSQMQGGSSPLPYPGVEERLASSSHPVPGYDGVNQDVAAFWSDVPSSFNVDDWNHFVTNLNGSTGIWDGSNPGLDQIY</sequence>
<dbReference type="GO" id="GO:0006351">
    <property type="term" value="P:DNA-templated transcription"/>
    <property type="evidence" value="ECO:0007669"/>
    <property type="project" value="InterPro"/>
</dbReference>
<dbReference type="SMART" id="SM00066">
    <property type="entry name" value="GAL4"/>
    <property type="match status" value="1"/>
</dbReference>
<dbReference type="GO" id="GO:0008270">
    <property type="term" value="F:zinc ion binding"/>
    <property type="evidence" value="ECO:0007669"/>
    <property type="project" value="InterPro"/>
</dbReference>
<dbReference type="GO" id="GO:0000981">
    <property type="term" value="F:DNA-binding transcription factor activity, RNA polymerase II-specific"/>
    <property type="evidence" value="ECO:0007669"/>
    <property type="project" value="InterPro"/>
</dbReference>
<dbReference type="PROSITE" id="PS50048">
    <property type="entry name" value="ZN2_CY6_FUNGAL_2"/>
    <property type="match status" value="1"/>
</dbReference>
<dbReference type="GO" id="GO:0003677">
    <property type="term" value="F:DNA binding"/>
    <property type="evidence" value="ECO:0007669"/>
    <property type="project" value="InterPro"/>
</dbReference>
<dbReference type="SMART" id="SM00906">
    <property type="entry name" value="Fungal_trans"/>
    <property type="match status" value="1"/>
</dbReference>
<reference evidence="5 6" key="1">
    <citation type="journal article" name="Sci. Rep.">
        <title>Telomere-to-telomere assembled and centromere annotated genomes of the two main subspecies of the button mushroom Agaricus bisporus reveal especially polymorphic chromosome ends.</title>
        <authorList>
            <person name="Sonnenberg A.S.M."/>
            <person name="Sedaghat-Telgerd N."/>
            <person name="Lavrijssen B."/>
            <person name="Ohm R.A."/>
            <person name="Hendrickx P.M."/>
            <person name="Scholtmeijer K."/>
            <person name="Baars J.J.P."/>
            <person name="van Peer A."/>
        </authorList>
    </citation>
    <scope>NUCLEOTIDE SEQUENCE [LARGE SCALE GENOMIC DNA]</scope>
    <source>
        <strain evidence="5 6">H119_p4</strain>
    </source>
</reference>
<dbReference type="InterPro" id="IPR001138">
    <property type="entry name" value="Zn2Cys6_DnaBD"/>
</dbReference>
<protein>
    <submittedName>
        <fullName evidence="5">Transcriptional regulator family: Fungal Specific TF</fullName>
    </submittedName>
</protein>
<dbReference type="PANTHER" id="PTHR46910:SF38">
    <property type="entry name" value="ZN(2)-C6 FUNGAL-TYPE DOMAIN-CONTAINING PROTEIN"/>
    <property type="match status" value="1"/>
</dbReference>
<dbReference type="Gene3D" id="4.10.240.10">
    <property type="entry name" value="Zn(2)-C6 fungal-type DNA-binding domain"/>
    <property type="match status" value="1"/>
</dbReference>
<feature type="compositionally biased region" description="Low complexity" evidence="3">
    <location>
        <begin position="130"/>
        <end position="139"/>
    </location>
</feature>
<comment type="caution">
    <text evidence="5">The sequence shown here is derived from an EMBL/GenBank/DDBJ whole genome shotgun (WGS) entry which is preliminary data.</text>
</comment>
<dbReference type="InterPro" id="IPR036864">
    <property type="entry name" value="Zn2-C6_fun-type_DNA-bd_sf"/>
</dbReference>
<evidence type="ECO:0000313" key="6">
    <source>
        <dbReference type="Proteomes" id="UP000629468"/>
    </source>
</evidence>
<organism evidence="5 6">
    <name type="scientific">Agaricus bisporus var. burnettii</name>
    <dbReference type="NCBI Taxonomy" id="192524"/>
    <lineage>
        <taxon>Eukaryota</taxon>
        <taxon>Fungi</taxon>
        <taxon>Dikarya</taxon>
        <taxon>Basidiomycota</taxon>
        <taxon>Agaricomycotina</taxon>
        <taxon>Agaricomycetes</taxon>
        <taxon>Agaricomycetidae</taxon>
        <taxon>Agaricales</taxon>
        <taxon>Agaricineae</taxon>
        <taxon>Agaricaceae</taxon>
        <taxon>Agaricus</taxon>
    </lineage>
</organism>
<dbReference type="CDD" id="cd00067">
    <property type="entry name" value="GAL4"/>
    <property type="match status" value="1"/>
</dbReference>
<feature type="compositionally biased region" description="Polar residues" evidence="3">
    <location>
        <begin position="715"/>
        <end position="725"/>
    </location>
</feature>
<evidence type="ECO:0000313" key="5">
    <source>
        <dbReference type="EMBL" id="KAF7782328.1"/>
    </source>
</evidence>
<dbReference type="CDD" id="cd12148">
    <property type="entry name" value="fungal_TF_MHR"/>
    <property type="match status" value="1"/>
</dbReference>